<name>A0A0A9FDU1_ARUDO</name>
<reference evidence="1" key="2">
    <citation type="journal article" date="2015" name="Data Brief">
        <title>Shoot transcriptome of the giant reed, Arundo donax.</title>
        <authorList>
            <person name="Barrero R.A."/>
            <person name="Guerrero F.D."/>
            <person name="Moolhuijzen P."/>
            <person name="Goolsby J.A."/>
            <person name="Tidwell J."/>
            <person name="Bellgard S.E."/>
            <person name="Bellgard M.I."/>
        </authorList>
    </citation>
    <scope>NUCLEOTIDE SEQUENCE</scope>
    <source>
        <tissue evidence="1">Shoot tissue taken approximately 20 cm above the soil surface</tissue>
    </source>
</reference>
<sequence>MTPVVDRPAAENFGRPQFFTYKPMVFPPKLPILEVLIVLDCGTISRKHDM</sequence>
<dbReference type="EMBL" id="GBRH01186721">
    <property type="protein sequence ID" value="JAE11175.1"/>
    <property type="molecule type" value="Transcribed_RNA"/>
</dbReference>
<organism evidence="1">
    <name type="scientific">Arundo donax</name>
    <name type="common">Giant reed</name>
    <name type="synonym">Donax arundinaceus</name>
    <dbReference type="NCBI Taxonomy" id="35708"/>
    <lineage>
        <taxon>Eukaryota</taxon>
        <taxon>Viridiplantae</taxon>
        <taxon>Streptophyta</taxon>
        <taxon>Embryophyta</taxon>
        <taxon>Tracheophyta</taxon>
        <taxon>Spermatophyta</taxon>
        <taxon>Magnoliopsida</taxon>
        <taxon>Liliopsida</taxon>
        <taxon>Poales</taxon>
        <taxon>Poaceae</taxon>
        <taxon>PACMAD clade</taxon>
        <taxon>Arundinoideae</taxon>
        <taxon>Arundineae</taxon>
        <taxon>Arundo</taxon>
    </lineage>
</organism>
<dbReference type="AlphaFoldDB" id="A0A0A9FDU1"/>
<protein>
    <submittedName>
        <fullName evidence="1">Uncharacterized protein</fullName>
    </submittedName>
</protein>
<evidence type="ECO:0000313" key="1">
    <source>
        <dbReference type="EMBL" id="JAE11175.1"/>
    </source>
</evidence>
<proteinExistence type="predicted"/>
<accession>A0A0A9FDU1</accession>
<reference evidence="1" key="1">
    <citation type="submission" date="2014-09" db="EMBL/GenBank/DDBJ databases">
        <authorList>
            <person name="Magalhaes I.L.F."/>
            <person name="Oliveira U."/>
            <person name="Santos F.R."/>
            <person name="Vidigal T.H.D.A."/>
            <person name="Brescovit A.D."/>
            <person name="Santos A.J."/>
        </authorList>
    </citation>
    <scope>NUCLEOTIDE SEQUENCE</scope>
    <source>
        <tissue evidence="1">Shoot tissue taken approximately 20 cm above the soil surface</tissue>
    </source>
</reference>